<dbReference type="PANTHER" id="PTHR45528:SF1">
    <property type="entry name" value="SENSOR HISTIDINE KINASE CPXA"/>
    <property type="match status" value="1"/>
</dbReference>
<keyword evidence="4" id="KW-1003">Cell membrane</keyword>
<keyword evidence="11 14" id="KW-1133">Transmembrane helix</keyword>
<dbReference type="SMART" id="SM00388">
    <property type="entry name" value="HisKA"/>
    <property type="match status" value="1"/>
</dbReference>
<dbReference type="InterPro" id="IPR003660">
    <property type="entry name" value="HAMP_dom"/>
</dbReference>
<evidence type="ECO:0000256" key="10">
    <source>
        <dbReference type="ARBA" id="ARBA00022840"/>
    </source>
</evidence>
<dbReference type="GO" id="GO:0005524">
    <property type="term" value="F:ATP binding"/>
    <property type="evidence" value="ECO:0007669"/>
    <property type="project" value="UniProtKB-KW"/>
</dbReference>
<dbReference type="InterPro" id="IPR005467">
    <property type="entry name" value="His_kinase_dom"/>
</dbReference>
<organism evidence="17 18">
    <name type="scientific">Methylobacter tundripaludum</name>
    <dbReference type="NCBI Taxonomy" id="173365"/>
    <lineage>
        <taxon>Bacteria</taxon>
        <taxon>Pseudomonadati</taxon>
        <taxon>Pseudomonadota</taxon>
        <taxon>Gammaproteobacteria</taxon>
        <taxon>Methylococcales</taxon>
        <taxon>Methylococcaceae</taxon>
        <taxon>Methylobacter</taxon>
    </lineage>
</organism>
<dbReference type="SUPFAM" id="SSF55874">
    <property type="entry name" value="ATPase domain of HSP90 chaperone/DNA topoisomerase II/histidine kinase"/>
    <property type="match status" value="1"/>
</dbReference>
<evidence type="ECO:0000313" key="17">
    <source>
        <dbReference type="EMBL" id="PPK76935.1"/>
    </source>
</evidence>
<dbReference type="SUPFAM" id="SSF47384">
    <property type="entry name" value="Homodimeric domain of signal transducing histidine kinase"/>
    <property type="match status" value="1"/>
</dbReference>
<dbReference type="Pfam" id="PF02518">
    <property type="entry name" value="HATPase_c"/>
    <property type="match status" value="1"/>
</dbReference>
<name>A0A2S6HHH3_9GAMM</name>
<dbReference type="PROSITE" id="PS50885">
    <property type="entry name" value="HAMP"/>
    <property type="match status" value="1"/>
</dbReference>
<dbReference type="CDD" id="cd06225">
    <property type="entry name" value="HAMP"/>
    <property type="match status" value="1"/>
</dbReference>
<evidence type="ECO:0000256" key="5">
    <source>
        <dbReference type="ARBA" id="ARBA00022553"/>
    </source>
</evidence>
<dbReference type="InterPro" id="IPR004358">
    <property type="entry name" value="Sig_transdc_His_kin-like_C"/>
</dbReference>
<dbReference type="SMART" id="SM00304">
    <property type="entry name" value="HAMP"/>
    <property type="match status" value="1"/>
</dbReference>
<dbReference type="CDD" id="cd00082">
    <property type="entry name" value="HisKA"/>
    <property type="match status" value="1"/>
</dbReference>
<dbReference type="Gene3D" id="1.10.287.130">
    <property type="match status" value="1"/>
</dbReference>
<dbReference type="Gene3D" id="3.30.565.10">
    <property type="entry name" value="Histidine kinase-like ATPase, C-terminal domain"/>
    <property type="match status" value="1"/>
</dbReference>
<dbReference type="GO" id="GO:0000155">
    <property type="term" value="F:phosphorelay sensor kinase activity"/>
    <property type="evidence" value="ECO:0007669"/>
    <property type="project" value="InterPro"/>
</dbReference>
<evidence type="ECO:0000256" key="9">
    <source>
        <dbReference type="ARBA" id="ARBA00022777"/>
    </source>
</evidence>
<evidence type="ECO:0000256" key="2">
    <source>
        <dbReference type="ARBA" id="ARBA00004651"/>
    </source>
</evidence>
<dbReference type="EMBL" id="PTIZ01000002">
    <property type="protein sequence ID" value="PPK76935.1"/>
    <property type="molecule type" value="Genomic_DNA"/>
</dbReference>
<dbReference type="Pfam" id="PF00672">
    <property type="entry name" value="HAMP"/>
    <property type="match status" value="1"/>
</dbReference>
<keyword evidence="12" id="KW-0902">Two-component regulatory system</keyword>
<evidence type="ECO:0000256" key="14">
    <source>
        <dbReference type="SAM" id="Phobius"/>
    </source>
</evidence>
<sequence length="475" mass="52573">MGRLFWKFFLTFWLALLMAGIGVGTAVWLRHNAWQGTETVKHTIDVRHAASFVAVADNAIRHGGVAGLRNFLEAMRDAPFPPVYAVDDQDRELLQRSVAPEVLQQARTLFLQAAYPEAIRRVSTEDGHRYLLFVPLPEHGFADRPPHMPGEEADAGFAPPPPDGYFSRPPQPPRVPPSPLLPILVGTFASLIFSAALAWYFAKPIRSLRNAFTALAQGDLDTRVGSSMGKRRDELSDLGQNFDHMAGQIHNLVHAQQRLLHDVSHELRSPLARIQAAIGLAQQQPEKIMAMMERIERESQRISDLVGELLMLSRLEAGVSGSESHDFDIGGLLDDIVENARFEAEQYGVVIRYDGIEETVVKGRSELLHRAIENVLRNALQHCKKGGEVAVIVRFDTGKRRLQVAVYDQGPGVAESDLSAIFEPFFRSGDRGKADSIGLGLAIAYRAIEAHAGRIQASNRPQGGLRIEINIPFTE</sequence>
<evidence type="ECO:0000256" key="4">
    <source>
        <dbReference type="ARBA" id="ARBA00022475"/>
    </source>
</evidence>
<dbReference type="InterPro" id="IPR036890">
    <property type="entry name" value="HATPase_C_sf"/>
</dbReference>
<gene>
    <name evidence="17" type="ORF">B0F87_10239</name>
</gene>
<keyword evidence="13 14" id="KW-0472">Membrane</keyword>
<evidence type="ECO:0000256" key="7">
    <source>
        <dbReference type="ARBA" id="ARBA00022692"/>
    </source>
</evidence>
<evidence type="ECO:0000256" key="3">
    <source>
        <dbReference type="ARBA" id="ARBA00012438"/>
    </source>
</evidence>
<keyword evidence="9 17" id="KW-0418">Kinase</keyword>
<reference evidence="17 18" key="1">
    <citation type="submission" date="2018-02" db="EMBL/GenBank/DDBJ databases">
        <title>Subsurface microbial communities from deep shales in Ohio and West Virginia, USA.</title>
        <authorList>
            <person name="Wrighton K."/>
        </authorList>
    </citation>
    <scope>NUCLEOTIDE SEQUENCE [LARGE SCALE GENOMIC DNA]</scope>
    <source>
        <strain evidence="17 18">OWC-DMM</strain>
    </source>
</reference>
<dbReference type="InterPro" id="IPR003661">
    <property type="entry name" value="HisK_dim/P_dom"/>
</dbReference>
<dbReference type="SMART" id="SM00387">
    <property type="entry name" value="HATPase_c"/>
    <property type="match status" value="1"/>
</dbReference>
<evidence type="ECO:0000256" key="13">
    <source>
        <dbReference type="ARBA" id="ARBA00023136"/>
    </source>
</evidence>
<evidence type="ECO:0000256" key="6">
    <source>
        <dbReference type="ARBA" id="ARBA00022679"/>
    </source>
</evidence>
<dbReference type="EC" id="2.7.13.3" evidence="3"/>
<proteinExistence type="predicted"/>
<dbReference type="InterPro" id="IPR050398">
    <property type="entry name" value="HssS/ArlS-like"/>
</dbReference>
<evidence type="ECO:0000256" key="11">
    <source>
        <dbReference type="ARBA" id="ARBA00022989"/>
    </source>
</evidence>
<keyword evidence="8" id="KW-0547">Nucleotide-binding</keyword>
<comment type="caution">
    <text evidence="17">The sequence shown here is derived from an EMBL/GenBank/DDBJ whole genome shotgun (WGS) entry which is preliminary data.</text>
</comment>
<dbReference type="InterPro" id="IPR036097">
    <property type="entry name" value="HisK_dim/P_sf"/>
</dbReference>
<comment type="subcellular location">
    <subcellularLocation>
        <location evidence="2">Cell membrane</location>
        <topology evidence="2">Multi-pass membrane protein</topology>
    </subcellularLocation>
</comment>
<dbReference type="RefSeq" id="WP_104427715.1">
    <property type="nucleotide sequence ID" value="NZ_PTIZ01000002.1"/>
</dbReference>
<accession>A0A2S6HHH3</accession>
<evidence type="ECO:0000259" key="16">
    <source>
        <dbReference type="PROSITE" id="PS50885"/>
    </source>
</evidence>
<dbReference type="Pfam" id="PF00512">
    <property type="entry name" value="HisKA"/>
    <property type="match status" value="1"/>
</dbReference>
<dbReference type="Gene3D" id="6.10.340.10">
    <property type="match status" value="1"/>
</dbReference>
<evidence type="ECO:0000256" key="1">
    <source>
        <dbReference type="ARBA" id="ARBA00000085"/>
    </source>
</evidence>
<feature type="domain" description="HAMP" evidence="16">
    <location>
        <begin position="199"/>
        <end position="254"/>
    </location>
</feature>
<keyword evidence="10" id="KW-0067">ATP-binding</keyword>
<dbReference type="AlphaFoldDB" id="A0A2S6HHH3"/>
<keyword evidence="6" id="KW-0808">Transferase</keyword>
<dbReference type="InterPro" id="IPR003594">
    <property type="entry name" value="HATPase_dom"/>
</dbReference>
<feature type="domain" description="Histidine kinase" evidence="15">
    <location>
        <begin position="262"/>
        <end position="475"/>
    </location>
</feature>
<feature type="transmembrane region" description="Helical" evidence="14">
    <location>
        <begin position="180"/>
        <end position="202"/>
    </location>
</feature>
<evidence type="ECO:0000259" key="15">
    <source>
        <dbReference type="PROSITE" id="PS50109"/>
    </source>
</evidence>
<dbReference type="SUPFAM" id="SSF158472">
    <property type="entry name" value="HAMP domain-like"/>
    <property type="match status" value="1"/>
</dbReference>
<comment type="catalytic activity">
    <reaction evidence="1">
        <text>ATP + protein L-histidine = ADP + protein N-phospho-L-histidine.</text>
        <dbReference type="EC" id="2.7.13.3"/>
    </reaction>
</comment>
<evidence type="ECO:0000313" key="18">
    <source>
        <dbReference type="Proteomes" id="UP000240010"/>
    </source>
</evidence>
<keyword evidence="5" id="KW-0597">Phosphoprotein</keyword>
<evidence type="ECO:0000256" key="12">
    <source>
        <dbReference type="ARBA" id="ARBA00023012"/>
    </source>
</evidence>
<protein>
    <recommendedName>
        <fullName evidence="3">histidine kinase</fullName>
        <ecNumber evidence="3">2.7.13.3</ecNumber>
    </recommendedName>
</protein>
<keyword evidence="7 14" id="KW-0812">Transmembrane</keyword>
<dbReference type="GO" id="GO:0005886">
    <property type="term" value="C:plasma membrane"/>
    <property type="evidence" value="ECO:0007669"/>
    <property type="project" value="UniProtKB-SubCell"/>
</dbReference>
<dbReference type="Proteomes" id="UP000240010">
    <property type="component" value="Unassembled WGS sequence"/>
</dbReference>
<dbReference type="PANTHER" id="PTHR45528">
    <property type="entry name" value="SENSOR HISTIDINE KINASE CPXA"/>
    <property type="match status" value="1"/>
</dbReference>
<dbReference type="PROSITE" id="PS50109">
    <property type="entry name" value="HIS_KIN"/>
    <property type="match status" value="1"/>
</dbReference>
<dbReference type="PRINTS" id="PR00344">
    <property type="entry name" value="BCTRLSENSOR"/>
</dbReference>
<evidence type="ECO:0000256" key="8">
    <source>
        <dbReference type="ARBA" id="ARBA00022741"/>
    </source>
</evidence>